<evidence type="ECO:0000313" key="3">
    <source>
        <dbReference type="Proteomes" id="UP001271890"/>
    </source>
</evidence>
<organism evidence="2 3">
    <name type="scientific">Xenorhabdus santafensis</name>
    <dbReference type="NCBI Taxonomy" id="2582833"/>
    <lineage>
        <taxon>Bacteria</taxon>
        <taxon>Pseudomonadati</taxon>
        <taxon>Pseudomonadota</taxon>
        <taxon>Gammaproteobacteria</taxon>
        <taxon>Enterobacterales</taxon>
        <taxon>Morganellaceae</taxon>
        <taxon>Xenorhabdus</taxon>
    </lineage>
</organism>
<name>A0ABU4SFJ5_9GAMM</name>
<dbReference type="Proteomes" id="UP001271890">
    <property type="component" value="Unassembled WGS sequence"/>
</dbReference>
<sequence length="86" mass="9228">LQALNLARAAMMNTFIGAIVKLIVIFVLASRPEFQMMGVALAIAANIVTVTFLHYATVLKKITFTIYAKDYIFGGLAIGIAGAFGF</sequence>
<feature type="transmembrane region" description="Helical" evidence="1">
    <location>
        <begin position="36"/>
        <end position="56"/>
    </location>
</feature>
<keyword evidence="1" id="KW-0472">Membrane</keyword>
<comment type="caution">
    <text evidence="2">The sequence shown here is derived from an EMBL/GenBank/DDBJ whole genome shotgun (WGS) entry which is preliminary data.</text>
</comment>
<evidence type="ECO:0000256" key="1">
    <source>
        <dbReference type="SAM" id="Phobius"/>
    </source>
</evidence>
<proteinExistence type="predicted"/>
<keyword evidence="1" id="KW-0812">Transmembrane</keyword>
<gene>
    <name evidence="2" type="ORF">FE392_20230</name>
</gene>
<feature type="non-terminal residue" evidence="2">
    <location>
        <position position="1"/>
    </location>
</feature>
<keyword evidence="1" id="KW-1133">Transmembrane helix</keyword>
<reference evidence="3" key="1">
    <citation type="journal article" date="2024" name="Toxins">
        <title>Genome Sequence Analysis of Native Xenorhabdus Strains Isolated from Entomopathogenic Nematodes in Argentina.</title>
        <authorList>
            <person name="Palma L."/>
            <person name="Frizzo L."/>
            <person name="Kaiser S."/>
            <person name="Berry C."/>
            <person name="Caballero P."/>
            <person name="Bode H.B."/>
            <person name="Del Valle E.E."/>
        </authorList>
    </citation>
    <scope>NUCLEOTIDE SEQUENCE [LARGE SCALE GENOMIC DNA]</scope>
    <source>
        <strain evidence="3">12</strain>
    </source>
</reference>
<protein>
    <submittedName>
        <fullName evidence="2">Stage V sporulation protein B</fullName>
    </submittedName>
</protein>
<feature type="transmembrane region" description="Helical" evidence="1">
    <location>
        <begin position="12"/>
        <end position="30"/>
    </location>
</feature>
<feature type="transmembrane region" description="Helical" evidence="1">
    <location>
        <begin position="68"/>
        <end position="85"/>
    </location>
</feature>
<accession>A0ABU4SFJ5</accession>
<keyword evidence="3" id="KW-1185">Reference proteome</keyword>
<dbReference type="EMBL" id="VCDN01000297">
    <property type="protein sequence ID" value="MDX7989571.1"/>
    <property type="molecule type" value="Genomic_DNA"/>
</dbReference>
<evidence type="ECO:0000313" key="2">
    <source>
        <dbReference type="EMBL" id="MDX7989571.1"/>
    </source>
</evidence>
<feature type="non-terminal residue" evidence="2">
    <location>
        <position position="86"/>
    </location>
</feature>